<keyword evidence="2" id="KW-0285">Flavoprotein</keyword>
<evidence type="ECO:0000313" key="14">
    <source>
        <dbReference type="Proteomes" id="UP000018857"/>
    </source>
</evidence>
<dbReference type="EC" id="1.13.11.79" evidence="10"/>
<keyword evidence="6" id="KW-0560">Oxidoreductase</keyword>
<dbReference type="CDD" id="cd02145">
    <property type="entry name" value="BluB"/>
    <property type="match status" value="1"/>
</dbReference>
<dbReference type="InterPro" id="IPR050627">
    <property type="entry name" value="Nitroreductase/BluB"/>
</dbReference>
<dbReference type="Gene3D" id="3.40.109.10">
    <property type="entry name" value="NADH Oxidase"/>
    <property type="match status" value="1"/>
</dbReference>
<dbReference type="Proteomes" id="UP000018857">
    <property type="component" value="Unassembled WGS sequence"/>
</dbReference>
<dbReference type="InterPro" id="IPR000415">
    <property type="entry name" value="Nitroreductase-like"/>
</dbReference>
<keyword evidence="7" id="KW-0520">NAD</keyword>
<dbReference type="Pfam" id="PF00881">
    <property type="entry name" value="Nitroreductase"/>
    <property type="match status" value="1"/>
</dbReference>
<sequence>MNISQEERDAVYKTIFSRRDVRREFKPDPIPNDVLERVLLAAHHAPSVGFMQPWDFILVTKPESKSQIKQGFLQAHAEATELFEGERQTQYKSLKLEGIEEAPLGICITCDRSRTGSVVLGRTAKPEMDLFSAVCAVQNLWLAARAENMGVGWVSIVHDKVIRDTLNIPESIDIIAYLCVGYVETFHDTPDLERAGWLPRRDVSSAVHYESWQEPESHEPESHEPE</sequence>
<dbReference type="GO" id="GO:0009236">
    <property type="term" value="P:cobalamin biosynthetic process"/>
    <property type="evidence" value="ECO:0007669"/>
    <property type="project" value="UniProtKB-ARBA"/>
</dbReference>
<dbReference type="AlphaFoldDB" id="W1RYJ6"/>
<comment type="similarity">
    <text evidence="9">Belongs to the BluB family.</text>
</comment>
<evidence type="ECO:0000313" key="13">
    <source>
        <dbReference type="EMBL" id="ETI62271.1"/>
    </source>
</evidence>
<dbReference type="SUPFAM" id="SSF55469">
    <property type="entry name" value="FMN-dependent nitroreductase-like"/>
    <property type="match status" value="1"/>
</dbReference>
<evidence type="ECO:0000256" key="11">
    <source>
        <dbReference type="ARBA" id="ARBA00068702"/>
    </source>
</evidence>
<accession>W1RYJ6</accession>
<evidence type="ECO:0000256" key="3">
    <source>
        <dbReference type="ARBA" id="ARBA00022643"/>
    </source>
</evidence>
<comment type="caution">
    <text evidence="13">The sequence shown here is derived from an EMBL/GenBank/DDBJ whole genome shotgun (WGS) entry which is preliminary data.</text>
</comment>
<gene>
    <name evidence="13" type="ORF">D104_00510</name>
</gene>
<dbReference type="RefSeq" id="WP_024022325.1">
    <property type="nucleotide sequence ID" value="NZ_AYOZ01000001.1"/>
</dbReference>
<evidence type="ECO:0000259" key="12">
    <source>
        <dbReference type="Pfam" id="PF00881"/>
    </source>
</evidence>
<dbReference type="STRING" id="1208321.D104_00510"/>
<evidence type="ECO:0000256" key="2">
    <source>
        <dbReference type="ARBA" id="ARBA00022630"/>
    </source>
</evidence>
<feature type="domain" description="Nitroreductase" evidence="12">
    <location>
        <begin position="16"/>
        <end position="182"/>
    </location>
</feature>
<dbReference type="PATRIC" id="fig|1208321.3.peg.102"/>
<dbReference type="FunFam" id="3.40.109.10:FF:000013">
    <property type="entry name" value="5,6-dimethylbenzimidazole synthase"/>
    <property type="match status" value="1"/>
</dbReference>
<protein>
    <recommendedName>
        <fullName evidence="11">5,6-dimethylbenzimidazole synthase</fullName>
        <ecNumber evidence="10">1.13.11.79</ecNumber>
    </recommendedName>
</protein>
<organism evidence="13 14">
    <name type="scientific">Marinomonas profundimaris</name>
    <dbReference type="NCBI Taxonomy" id="1208321"/>
    <lineage>
        <taxon>Bacteria</taxon>
        <taxon>Pseudomonadati</taxon>
        <taxon>Pseudomonadota</taxon>
        <taxon>Gammaproteobacteria</taxon>
        <taxon>Oceanospirillales</taxon>
        <taxon>Oceanospirillaceae</taxon>
        <taxon>Marinomonas</taxon>
    </lineage>
</organism>
<dbReference type="GO" id="GO:0102919">
    <property type="term" value="F:5,6-dimethylbenzimidazole synthase activity"/>
    <property type="evidence" value="ECO:0007669"/>
    <property type="project" value="UniProtKB-EC"/>
</dbReference>
<dbReference type="PANTHER" id="PTHR23026:SF90">
    <property type="entry name" value="IODOTYROSINE DEIODINASE 1"/>
    <property type="match status" value="1"/>
</dbReference>
<keyword evidence="14" id="KW-1185">Reference proteome</keyword>
<keyword evidence="5" id="KW-0521">NADP</keyword>
<keyword evidence="4" id="KW-0547">Nucleotide-binding</keyword>
<dbReference type="NCBIfam" id="TIGR02476">
    <property type="entry name" value="BluB"/>
    <property type="match status" value="1"/>
</dbReference>
<evidence type="ECO:0000256" key="5">
    <source>
        <dbReference type="ARBA" id="ARBA00022857"/>
    </source>
</evidence>
<evidence type="ECO:0000256" key="9">
    <source>
        <dbReference type="ARBA" id="ARBA00061097"/>
    </source>
</evidence>
<dbReference type="OrthoDB" id="9773807at2"/>
<evidence type="ECO:0000256" key="8">
    <source>
        <dbReference type="ARBA" id="ARBA00051314"/>
    </source>
</evidence>
<comment type="catalytic activity">
    <reaction evidence="8">
        <text>FMNH2 + O2 = dialurate + 5,6-dimethylbenzimidazole + D-erythrose 4-phosphate + H(+)</text>
        <dbReference type="Rhea" id="RHEA:27345"/>
        <dbReference type="ChEBI" id="CHEBI:15378"/>
        <dbReference type="ChEBI" id="CHEBI:15379"/>
        <dbReference type="ChEBI" id="CHEBI:15890"/>
        <dbReference type="ChEBI" id="CHEBI:16897"/>
        <dbReference type="ChEBI" id="CHEBI:57618"/>
        <dbReference type="ChEBI" id="CHEBI:140629"/>
        <dbReference type="EC" id="1.13.11.79"/>
    </reaction>
</comment>
<evidence type="ECO:0000256" key="10">
    <source>
        <dbReference type="ARBA" id="ARBA00066311"/>
    </source>
</evidence>
<keyword evidence="3" id="KW-0288">FMN</keyword>
<evidence type="ECO:0000256" key="7">
    <source>
        <dbReference type="ARBA" id="ARBA00023027"/>
    </source>
</evidence>
<reference evidence="13 14" key="1">
    <citation type="journal article" date="2014" name="Genome Announc.">
        <title>Draft Genome Sequence of Marinomonas sp. Strain D104, a Polycyclic Aromatic Hydrocarbon-Degrading Bacterium from the Deep-Sea Sediment of the Arctic Ocean.</title>
        <authorList>
            <person name="Dong C."/>
            <person name="Bai X."/>
            <person name="Lai Q."/>
            <person name="Xie Y."/>
            <person name="Chen X."/>
            <person name="Shao Z."/>
        </authorList>
    </citation>
    <scope>NUCLEOTIDE SEQUENCE [LARGE SCALE GENOMIC DNA]</scope>
    <source>
        <strain evidence="13 14">D104</strain>
    </source>
</reference>
<proteinExistence type="inferred from homology"/>
<dbReference type="eggNOG" id="COG0778">
    <property type="taxonomic scope" value="Bacteria"/>
</dbReference>
<evidence type="ECO:0000256" key="6">
    <source>
        <dbReference type="ARBA" id="ARBA00023002"/>
    </source>
</evidence>
<dbReference type="GO" id="GO:0000166">
    <property type="term" value="F:nucleotide binding"/>
    <property type="evidence" value="ECO:0007669"/>
    <property type="project" value="UniProtKB-KW"/>
</dbReference>
<evidence type="ECO:0000256" key="1">
    <source>
        <dbReference type="ARBA" id="ARBA00011823"/>
    </source>
</evidence>
<name>W1RYJ6_9GAMM</name>
<dbReference type="EMBL" id="AYOZ01000001">
    <property type="protein sequence ID" value="ETI62271.1"/>
    <property type="molecule type" value="Genomic_DNA"/>
</dbReference>
<comment type="subunit">
    <text evidence="1">Homooctamer.</text>
</comment>
<dbReference type="PANTHER" id="PTHR23026">
    <property type="entry name" value="NADPH NITROREDUCTASE"/>
    <property type="match status" value="1"/>
</dbReference>
<dbReference type="InterPro" id="IPR029479">
    <property type="entry name" value="Nitroreductase"/>
</dbReference>
<evidence type="ECO:0000256" key="4">
    <source>
        <dbReference type="ARBA" id="ARBA00022741"/>
    </source>
</evidence>
<dbReference type="InterPro" id="IPR012825">
    <property type="entry name" value="BluB"/>
</dbReference>